<dbReference type="InterPro" id="IPR018077">
    <property type="entry name" value="Glyco_hydro_fam25_subgr"/>
</dbReference>
<protein>
    <submittedName>
        <fullName evidence="5">Glycoside hydrolase family 25 protein</fullName>
    </submittedName>
</protein>
<name>A0ABT2NP41_9RHOB</name>
<feature type="chain" id="PRO_5045759987" evidence="4">
    <location>
        <begin position="22"/>
        <end position="255"/>
    </location>
</feature>
<dbReference type="InterPro" id="IPR017853">
    <property type="entry name" value="GH"/>
</dbReference>
<evidence type="ECO:0000256" key="1">
    <source>
        <dbReference type="ARBA" id="ARBA00010646"/>
    </source>
</evidence>
<comment type="caution">
    <text evidence="5">The sequence shown here is derived from an EMBL/GenBank/DDBJ whole genome shotgun (WGS) entry which is preliminary data.</text>
</comment>
<comment type="similarity">
    <text evidence="1">Belongs to the glycosyl hydrolase 25 family.</text>
</comment>
<keyword evidence="6" id="KW-1185">Reference proteome</keyword>
<feature type="signal peptide" evidence="4">
    <location>
        <begin position="1"/>
        <end position="21"/>
    </location>
</feature>
<dbReference type="PROSITE" id="PS51904">
    <property type="entry name" value="GLYCOSYL_HYDROL_F25_2"/>
    <property type="match status" value="1"/>
</dbReference>
<evidence type="ECO:0000256" key="3">
    <source>
        <dbReference type="ARBA" id="ARBA00023295"/>
    </source>
</evidence>
<dbReference type="SUPFAM" id="SSF51445">
    <property type="entry name" value="(Trans)glycosidases"/>
    <property type="match status" value="1"/>
</dbReference>
<gene>
    <name evidence="5" type="ORF">N5I32_14325</name>
</gene>
<evidence type="ECO:0000256" key="4">
    <source>
        <dbReference type="SAM" id="SignalP"/>
    </source>
</evidence>
<evidence type="ECO:0000256" key="2">
    <source>
        <dbReference type="ARBA" id="ARBA00022801"/>
    </source>
</evidence>
<dbReference type="PANTHER" id="PTHR34135:SF2">
    <property type="entry name" value="LYSOZYME"/>
    <property type="match status" value="1"/>
</dbReference>
<dbReference type="SMART" id="SM00641">
    <property type="entry name" value="Glyco_25"/>
    <property type="match status" value="1"/>
</dbReference>
<dbReference type="Proteomes" id="UP001205601">
    <property type="component" value="Unassembled WGS sequence"/>
</dbReference>
<dbReference type="GO" id="GO:0016787">
    <property type="term" value="F:hydrolase activity"/>
    <property type="evidence" value="ECO:0007669"/>
    <property type="project" value="UniProtKB-KW"/>
</dbReference>
<keyword evidence="2 5" id="KW-0378">Hydrolase</keyword>
<proteinExistence type="inferred from homology"/>
<organism evidence="5 6">
    <name type="scientific">Albidovulum sediminis</name>
    <dbReference type="NCBI Taxonomy" id="3066345"/>
    <lineage>
        <taxon>Bacteria</taxon>
        <taxon>Pseudomonadati</taxon>
        <taxon>Pseudomonadota</taxon>
        <taxon>Alphaproteobacteria</taxon>
        <taxon>Rhodobacterales</taxon>
        <taxon>Paracoccaceae</taxon>
        <taxon>Albidovulum</taxon>
    </lineage>
</organism>
<dbReference type="PANTHER" id="PTHR34135">
    <property type="entry name" value="LYSOZYME"/>
    <property type="match status" value="1"/>
</dbReference>
<dbReference type="EMBL" id="JAOCQF010000002">
    <property type="protein sequence ID" value="MCT8330698.1"/>
    <property type="molecule type" value="Genomic_DNA"/>
</dbReference>
<dbReference type="PROSITE" id="PS51257">
    <property type="entry name" value="PROKAR_LIPOPROTEIN"/>
    <property type="match status" value="1"/>
</dbReference>
<dbReference type="CDD" id="cd06413">
    <property type="entry name" value="GH25_muramidase_1"/>
    <property type="match status" value="1"/>
</dbReference>
<dbReference type="Gene3D" id="3.20.20.80">
    <property type="entry name" value="Glycosidases"/>
    <property type="match status" value="1"/>
</dbReference>
<dbReference type="Pfam" id="PF01183">
    <property type="entry name" value="Glyco_hydro_25"/>
    <property type="match status" value="1"/>
</dbReference>
<keyword evidence="4" id="KW-0732">Signal</keyword>
<reference evidence="6" key="1">
    <citation type="submission" date="2023-07" db="EMBL/GenBank/DDBJ databases">
        <title>Defluviimonas sediminis sp. nov., isolated from mangrove sediment.</title>
        <authorList>
            <person name="Liu L."/>
            <person name="Li J."/>
            <person name="Huang Y."/>
            <person name="Pan J."/>
            <person name="Li M."/>
        </authorList>
    </citation>
    <scope>NUCLEOTIDE SEQUENCE [LARGE SCALE GENOMIC DNA]</scope>
    <source>
        <strain evidence="6">FT324</strain>
    </source>
</reference>
<evidence type="ECO:0000313" key="6">
    <source>
        <dbReference type="Proteomes" id="UP001205601"/>
    </source>
</evidence>
<keyword evidence="3" id="KW-0326">Glycosidase</keyword>
<dbReference type="InterPro" id="IPR002053">
    <property type="entry name" value="Glyco_hydro_25"/>
</dbReference>
<evidence type="ECO:0000313" key="5">
    <source>
        <dbReference type="EMBL" id="MCT8330698.1"/>
    </source>
</evidence>
<sequence length="255" mass="28273">MRAVTRIVSSAVLLAALSACGGGHPRGIPSRFDDVDPYAWRQNAPDTYPVHGIDVSRWQGQIDWHRVSGSGVAFAFIKATEGGDVADPLFAHHWQGATAAGIPAGAYHFYYHCRGGAEQALWFLENAPPRAGTLPPVLDIEWTQSRNCPRRPDPETVRAEAQAFLDVVTAAWGKRPVIYTTVDFWTENEMWRLGGYPFWLRSVAGHPQETYGHRHWTFWQYTGTGRVPGIANEVDLNAFAGSEAEWQAWLAAATL</sequence>
<accession>A0ABT2NP41</accession>